<accession>A0A5B7FEQ6</accession>
<organism evidence="1 2">
    <name type="scientific">Portunus trituberculatus</name>
    <name type="common">Swimming crab</name>
    <name type="synonym">Neptunus trituberculatus</name>
    <dbReference type="NCBI Taxonomy" id="210409"/>
    <lineage>
        <taxon>Eukaryota</taxon>
        <taxon>Metazoa</taxon>
        <taxon>Ecdysozoa</taxon>
        <taxon>Arthropoda</taxon>
        <taxon>Crustacea</taxon>
        <taxon>Multicrustacea</taxon>
        <taxon>Malacostraca</taxon>
        <taxon>Eumalacostraca</taxon>
        <taxon>Eucarida</taxon>
        <taxon>Decapoda</taxon>
        <taxon>Pleocyemata</taxon>
        <taxon>Brachyura</taxon>
        <taxon>Eubrachyura</taxon>
        <taxon>Portunoidea</taxon>
        <taxon>Portunidae</taxon>
        <taxon>Portuninae</taxon>
        <taxon>Portunus</taxon>
    </lineage>
</organism>
<evidence type="ECO:0000313" key="1">
    <source>
        <dbReference type="EMBL" id="MPC44982.1"/>
    </source>
</evidence>
<name>A0A5B7FEQ6_PORTR</name>
<dbReference type="AlphaFoldDB" id="A0A5B7FEQ6"/>
<keyword evidence="2" id="KW-1185">Reference proteome</keyword>
<comment type="caution">
    <text evidence="1">The sequence shown here is derived from an EMBL/GenBank/DDBJ whole genome shotgun (WGS) entry which is preliminary data.</text>
</comment>
<protein>
    <submittedName>
        <fullName evidence="1">Uncharacterized protein</fullName>
    </submittedName>
</protein>
<proteinExistence type="predicted"/>
<dbReference type="EMBL" id="VSRR010006516">
    <property type="protein sequence ID" value="MPC44982.1"/>
    <property type="molecule type" value="Genomic_DNA"/>
</dbReference>
<evidence type="ECO:0000313" key="2">
    <source>
        <dbReference type="Proteomes" id="UP000324222"/>
    </source>
</evidence>
<dbReference type="Proteomes" id="UP000324222">
    <property type="component" value="Unassembled WGS sequence"/>
</dbReference>
<sequence length="98" mass="11525">MHGCDCQRERCKRLPAVKKRRHLAGAEPLRPVNCQYRKIGDTLNQVARKVKYKATAVRRRHPERSNASPSANERLAALTRRWMATNCWPMERRGKDWE</sequence>
<gene>
    <name evidence="1" type="ORF">E2C01_038665</name>
</gene>
<reference evidence="1 2" key="1">
    <citation type="submission" date="2019-05" db="EMBL/GenBank/DDBJ databases">
        <title>Another draft genome of Portunus trituberculatus and its Hox gene families provides insights of decapod evolution.</title>
        <authorList>
            <person name="Jeong J.-H."/>
            <person name="Song I."/>
            <person name="Kim S."/>
            <person name="Choi T."/>
            <person name="Kim D."/>
            <person name="Ryu S."/>
            <person name="Kim W."/>
        </authorList>
    </citation>
    <scope>NUCLEOTIDE SEQUENCE [LARGE SCALE GENOMIC DNA]</scope>
    <source>
        <tissue evidence="1">Muscle</tissue>
    </source>
</reference>